<dbReference type="SUPFAM" id="SSF52047">
    <property type="entry name" value="RNI-like"/>
    <property type="match status" value="1"/>
</dbReference>
<keyword evidence="2" id="KW-1185">Reference proteome</keyword>
<gene>
    <name evidence="1" type="ORF">BOTBODRAFT_275827</name>
</gene>
<dbReference type="OrthoDB" id="3268380at2759"/>
<dbReference type="EMBL" id="KL198030">
    <property type="protein sequence ID" value="KDQ15909.1"/>
    <property type="molecule type" value="Genomic_DNA"/>
</dbReference>
<accession>A0A067MK53</accession>
<reference evidence="2" key="1">
    <citation type="journal article" date="2014" name="Proc. Natl. Acad. Sci. U.S.A.">
        <title>Extensive sampling of basidiomycete genomes demonstrates inadequacy of the white-rot/brown-rot paradigm for wood decay fungi.</title>
        <authorList>
            <person name="Riley R."/>
            <person name="Salamov A.A."/>
            <person name="Brown D.W."/>
            <person name="Nagy L.G."/>
            <person name="Floudas D."/>
            <person name="Held B.W."/>
            <person name="Levasseur A."/>
            <person name="Lombard V."/>
            <person name="Morin E."/>
            <person name="Otillar R."/>
            <person name="Lindquist E.A."/>
            <person name="Sun H."/>
            <person name="LaButti K.M."/>
            <person name="Schmutz J."/>
            <person name="Jabbour D."/>
            <person name="Luo H."/>
            <person name="Baker S.E."/>
            <person name="Pisabarro A.G."/>
            <person name="Walton J.D."/>
            <person name="Blanchette R.A."/>
            <person name="Henrissat B."/>
            <person name="Martin F."/>
            <person name="Cullen D."/>
            <person name="Hibbett D.S."/>
            <person name="Grigoriev I.V."/>
        </authorList>
    </citation>
    <scope>NUCLEOTIDE SEQUENCE [LARGE SCALE GENOMIC DNA]</scope>
    <source>
        <strain evidence="2">FD-172 SS1</strain>
    </source>
</reference>
<dbReference type="PANTHER" id="PTHR38926">
    <property type="entry name" value="F-BOX DOMAIN CONTAINING PROTEIN, EXPRESSED"/>
    <property type="match status" value="1"/>
</dbReference>
<evidence type="ECO:0000313" key="2">
    <source>
        <dbReference type="Proteomes" id="UP000027195"/>
    </source>
</evidence>
<proteinExistence type="predicted"/>
<dbReference type="STRING" id="930990.A0A067MK53"/>
<evidence type="ECO:0000313" key="1">
    <source>
        <dbReference type="EMBL" id="KDQ15909.1"/>
    </source>
</evidence>
<dbReference type="HOGENOM" id="CLU_493455_0_0_1"/>
<name>A0A067MK53_BOTB1</name>
<protein>
    <submittedName>
        <fullName evidence="1">Uncharacterized protein</fullName>
    </submittedName>
</protein>
<dbReference type="InParanoid" id="A0A067MK53"/>
<dbReference type="Gene3D" id="3.80.10.10">
    <property type="entry name" value="Ribonuclease Inhibitor"/>
    <property type="match status" value="1"/>
</dbReference>
<sequence>MGTSTSSLRRRESTIKGAALNPFRASISSFSKSIRRRRRTMEPQSYVFMDTIPVELLSYIFVLGAQESGDRFASVGYEDFTLLVSHVSRYWRDVALATSQLWDVVHVRNNDIHHHARVTLLLSRSKRSPIDIFVDLSGSKRKRQRALSPQSVTTFFETVIDPHISRLRRLRIHASSRELATLPFEAALVDGTAHAPRLQELDIDFRDDGRSSSGSESRVIHVKPLARHALQAIRLSGACLIYDGSADLGGLRHLTLGNTPRGYQLSDVLDTLRSLPNLESLELTHFDPLGGSGLDLQAPPIPLNSLKSLTLELYHSLHLNILLWLIDAPDLRVAALRATAYTLGDSSYATMLLHFLRQTPLLEELSLRNCGGYTLTAFTCVIACLISLRSLELQGIAFDPADPVMSGDKPPPALLPSIDTLRLITCVIVQPHADPIHRVMPLITLLRATVNLKTLYVGEWLGVDTIMDTLAASDLYTGAKYVCPRLLTLGLSHPPLPSLVSMLEHRAASGSTSRIDTITLPPEAARWSGKGFRTGRSLRARLEHVVPDLRYV</sequence>
<organism evidence="1 2">
    <name type="scientific">Botryobasidium botryosum (strain FD-172 SS1)</name>
    <dbReference type="NCBI Taxonomy" id="930990"/>
    <lineage>
        <taxon>Eukaryota</taxon>
        <taxon>Fungi</taxon>
        <taxon>Dikarya</taxon>
        <taxon>Basidiomycota</taxon>
        <taxon>Agaricomycotina</taxon>
        <taxon>Agaricomycetes</taxon>
        <taxon>Cantharellales</taxon>
        <taxon>Botryobasidiaceae</taxon>
        <taxon>Botryobasidium</taxon>
    </lineage>
</organism>
<dbReference type="Proteomes" id="UP000027195">
    <property type="component" value="Unassembled WGS sequence"/>
</dbReference>
<dbReference type="InterPro" id="IPR032675">
    <property type="entry name" value="LRR_dom_sf"/>
</dbReference>
<dbReference type="AlphaFoldDB" id="A0A067MK53"/>
<dbReference type="PANTHER" id="PTHR38926:SF73">
    <property type="entry name" value="F-BOX DOMAIN-CONTAINING PROTEIN"/>
    <property type="match status" value="1"/>
</dbReference>